<comment type="caution">
    <text evidence="1">The sequence shown here is derived from an EMBL/GenBank/DDBJ whole genome shotgun (WGS) entry which is preliminary data.</text>
</comment>
<dbReference type="STRING" id="308745.A0A0F8TXF3"/>
<gene>
    <name evidence="1" type="ORF">ARAM_000978</name>
</gene>
<keyword evidence="2" id="KW-1185">Reference proteome</keyword>
<protein>
    <submittedName>
        <fullName evidence="1">Conidiation-specific protein</fullName>
    </submittedName>
</protein>
<sequence length="297" mass="32976">MKYLYLVSTLCALGQATLDKPALTDNLDYLWQGNINNLNPTQSTWDQWGSGWIPADCKSIAESQGLSPSDFEVYNVHYTDCGDAWVFCRHTSSSIDLVSTIDIFGRLPVRTRSWVRHVMTIPGNDWAFNSNGNIAFSGKTAGNIDVAIHESGHSLDLLGAYGEVLSSSQTWLDNYNQDSNVPDNYARTNQVENVAQNTVVSVYDKVVPGGLGSVQPNWSKIFHQYATLEWKAGDHIIPGGTCDRHLINSETVSMTSSQKRSTRLADKPSHEFKGTYNNIVNNFTSFSTEADCKFTWA</sequence>
<dbReference type="Proteomes" id="UP000034291">
    <property type="component" value="Unassembled WGS sequence"/>
</dbReference>
<name>A0A0F8TXF3_9EURO</name>
<organism evidence="1 2">
    <name type="scientific">Aspergillus rambellii</name>
    <dbReference type="NCBI Taxonomy" id="308745"/>
    <lineage>
        <taxon>Eukaryota</taxon>
        <taxon>Fungi</taxon>
        <taxon>Dikarya</taxon>
        <taxon>Ascomycota</taxon>
        <taxon>Pezizomycotina</taxon>
        <taxon>Eurotiomycetes</taxon>
        <taxon>Eurotiomycetidae</taxon>
        <taxon>Eurotiales</taxon>
        <taxon>Aspergillaceae</taxon>
        <taxon>Aspergillus</taxon>
        <taxon>Aspergillus subgen. Nidulantes</taxon>
    </lineage>
</organism>
<proteinExistence type="predicted"/>
<evidence type="ECO:0000313" key="1">
    <source>
        <dbReference type="EMBL" id="KKK12048.1"/>
    </source>
</evidence>
<evidence type="ECO:0000313" key="2">
    <source>
        <dbReference type="Proteomes" id="UP000034291"/>
    </source>
</evidence>
<reference evidence="1 2" key="1">
    <citation type="submission" date="2015-02" db="EMBL/GenBank/DDBJ databases">
        <title>Draft Genome Sequences of Two Closely-Related Aflatoxigenic Aspergillus Species Obtained from the Cote d'Ivoire.</title>
        <authorList>
            <person name="Moore G.G."/>
            <person name="Beltz S.B."/>
            <person name="Mack B.M."/>
        </authorList>
    </citation>
    <scope>NUCLEOTIDE SEQUENCE [LARGE SCALE GENOMIC DNA]</scope>
    <source>
        <strain evidence="1 2">SRRC1468</strain>
    </source>
</reference>
<dbReference type="OrthoDB" id="2142213at2759"/>
<dbReference type="EMBL" id="JZBS01004128">
    <property type="protein sequence ID" value="KKK12048.1"/>
    <property type="molecule type" value="Genomic_DNA"/>
</dbReference>
<dbReference type="AlphaFoldDB" id="A0A0F8TXF3"/>
<accession>A0A0F8TXF3</accession>
<dbReference type="SUPFAM" id="SSF55486">
    <property type="entry name" value="Metalloproteases ('zincins'), catalytic domain"/>
    <property type="match status" value="1"/>
</dbReference>